<sequence>MGEVPVVEMSNGVSIPQVGFGMALVHDSMVADVIATAIDAGYRSFDTASIYGNEEAVGKALVRSGVPRDELFVTTKLWKNAQGYDAALRAFDESLTRLGLDYIDMFLIHWPAPARGDFVQTWKALEKLEADGRVRAIGVSNFQIPHLRRLSEETNTVPALNQIELHPNLVQDNLRAYHSEHGIVTEAWSPLANGRLVHDESIRLMAEKYGKSPAQVILRWHLELGNVVIPKSVTPSRIRENLDIFDFELAEDDVMTLSEMHNDTRVGPHPDHFS</sequence>
<feature type="site" description="Lowers pKa of active site Tyr" evidence="6">
    <location>
        <position position="76"/>
    </location>
</feature>
<evidence type="ECO:0000256" key="2">
    <source>
        <dbReference type="ARBA" id="ARBA00022857"/>
    </source>
</evidence>
<reference evidence="8 9" key="1">
    <citation type="submission" date="2017-04" db="EMBL/GenBank/DDBJ databases">
        <authorList>
            <person name="Afonso C.L."/>
            <person name="Miller P.J."/>
            <person name="Scott M.A."/>
            <person name="Spackman E."/>
            <person name="Goraichik I."/>
            <person name="Dimitrov K.M."/>
            <person name="Suarez D.L."/>
            <person name="Swayne D.E."/>
        </authorList>
    </citation>
    <scope>NUCLEOTIDE SEQUENCE [LARGE SCALE GENOMIC DNA]</scope>
    <source>
        <strain evidence="8 9">DSM 43828</strain>
    </source>
</reference>
<accession>A0A1Y5XV82</accession>
<dbReference type="InterPro" id="IPR018170">
    <property type="entry name" value="Aldo/ket_reductase_CS"/>
</dbReference>
<protein>
    <submittedName>
        <fullName evidence="8">Aldo/keto reductase</fullName>
    </submittedName>
</protein>
<dbReference type="InterPro" id="IPR036812">
    <property type="entry name" value="NAD(P)_OxRdtase_dom_sf"/>
</dbReference>
<organism evidence="8 9">
    <name type="scientific">Kibdelosporangium aridum</name>
    <dbReference type="NCBI Taxonomy" id="2030"/>
    <lineage>
        <taxon>Bacteria</taxon>
        <taxon>Bacillati</taxon>
        <taxon>Actinomycetota</taxon>
        <taxon>Actinomycetes</taxon>
        <taxon>Pseudonocardiales</taxon>
        <taxon>Pseudonocardiaceae</taxon>
        <taxon>Kibdelosporangium</taxon>
    </lineage>
</organism>
<evidence type="ECO:0000256" key="3">
    <source>
        <dbReference type="ARBA" id="ARBA00023002"/>
    </source>
</evidence>
<proteinExistence type="inferred from homology"/>
<dbReference type="EMBL" id="FWXV01000005">
    <property type="protein sequence ID" value="SMD18872.1"/>
    <property type="molecule type" value="Genomic_DNA"/>
</dbReference>
<dbReference type="FunFam" id="3.20.20.100:FF:000002">
    <property type="entry name" value="2,5-diketo-D-gluconic acid reductase A"/>
    <property type="match status" value="1"/>
</dbReference>
<dbReference type="PROSITE" id="PS00798">
    <property type="entry name" value="ALDOKETO_REDUCTASE_1"/>
    <property type="match status" value="1"/>
</dbReference>
<keyword evidence="2" id="KW-0521">NADP</keyword>
<evidence type="ECO:0000256" key="1">
    <source>
        <dbReference type="ARBA" id="ARBA00007905"/>
    </source>
</evidence>
<evidence type="ECO:0000259" key="7">
    <source>
        <dbReference type="Pfam" id="PF00248"/>
    </source>
</evidence>
<feature type="domain" description="NADP-dependent oxidoreductase" evidence="7">
    <location>
        <begin position="26"/>
        <end position="259"/>
    </location>
</feature>
<dbReference type="PIRSF" id="PIRSF000097">
    <property type="entry name" value="AKR"/>
    <property type="match status" value="1"/>
</dbReference>
<feature type="binding site" evidence="5">
    <location>
        <position position="109"/>
    </location>
    <ligand>
        <name>substrate</name>
    </ligand>
</feature>
<dbReference type="PROSITE" id="PS00062">
    <property type="entry name" value="ALDOKETO_REDUCTASE_2"/>
    <property type="match status" value="1"/>
</dbReference>
<feature type="active site" description="Proton donor" evidence="4">
    <location>
        <position position="51"/>
    </location>
</feature>
<evidence type="ECO:0000313" key="8">
    <source>
        <dbReference type="EMBL" id="SMD18872.1"/>
    </source>
</evidence>
<dbReference type="Pfam" id="PF00248">
    <property type="entry name" value="Aldo_ket_red"/>
    <property type="match status" value="1"/>
</dbReference>
<name>A0A1Y5XV82_KIBAR</name>
<dbReference type="PROSITE" id="PS00063">
    <property type="entry name" value="ALDOKETO_REDUCTASE_3"/>
    <property type="match status" value="1"/>
</dbReference>
<dbReference type="GO" id="GO:0016616">
    <property type="term" value="F:oxidoreductase activity, acting on the CH-OH group of donors, NAD or NADP as acceptor"/>
    <property type="evidence" value="ECO:0007669"/>
    <property type="project" value="UniProtKB-ARBA"/>
</dbReference>
<keyword evidence="9" id="KW-1185">Reference proteome</keyword>
<dbReference type="Gene3D" id="3.20.20.100">
    <property type="entry name" value="NADP-dependent oxidoreductase domain"/>
    <property type="match status" value="1"/>
</dbReference>
<dbReference type="InterPro" id="IPR020471">
    <property type="entry name" value="AKR"/>
</dbReference>
<keyword evidence="3" id="KW-0560">Oxidoreductase</keyword>
<dbReference type="PANTHER" id="PTHR43827">
    <property type="entry name" value="2,5-DIKETO-D-GLUCONIC ACID REDUCTASE"/>
    <property type="match status" value="1"/>
</dbReference>
<dbReference type="RefSeq" id="WP_033382851.1">
    <property type="nucleotide sequence ID" value="NZ_FWXV01000005.1"/>
</dbReference>
<dbReference type="PRINTS" id="PR00069">
    <property type="entry name" value="ALDKETRDTASE"/>
</dbReference>
<comment type="similarity">
    <text evidence="1">Belongs to the aldo/keto reductase family.</text>
</comment>
<evidence type="ECO:0000313" key="9">
    <source>
        <dbReference type="Proteomes" id="UP000192674"/>
    </source>
</evidence>
<dbReference type="SUPFAM" id="SSF51430">
    <property type="entry name" value="NAD(P)-linked oxidoreductase"/>
    <property type="match status" value="1"/>
</dbReference>
<dbReference type="InterPro" id="IPR023210">
    <property type="entry name" value="NADP_OxRdtase_dom"/>
</dbReference>
<gene>
    <name evidence="8" type="ORF">SAMN05661093_05939</name>
</gene>
<dbReference type="AlphaFoldDB" id="A0A1Y5XV82"/>
<evidence type="ECO:0000256" key="6">
    <source>
        <dbReference type="PIRSR" id="PIRSR000097-3"/>
    </source>
</evidence>
<evidence type="ECO:0000256" key="4">
    <source>
        <dbReference type="PIRSR" id="PIRSR000097-1"/>
    </source>
</evidence>
<dbReference type="PANTHER" id="PTHR43827:SF3">
    <property type="entry name" value="NADP-DEPENDENT OXIDOREDUCTASE DOMAIN-CONTAINING PROTEIN"/>
    <property type="match status" value="1"/>
</dbReference>
<dbReference type="Proteomes" id="UP000192674">
    <property type="component" value="Unassembled WGS sequence"/>
</dbReference>
<evidence type="ECO:0000256" key="5">
    <source>
        <dbReference type="PIRSR" id="PIRSR000097-2"/>
    </source>
</evidence>
<dbReference type="OrthoDB" id="9804790at2"/>